<feature type="region of interest" description="Disordered" evidence="8">
    <location>
        <begin position="651"/>
        <end position="719"/>
    </location>
</feature>
<keyword evidence="5 9" id="KW-0472">Membrane</keyword>
<dbReference type="GO" id="GO:0032870">
    <property type="term" value="P:cellular response to hormone stimulus"/>
    <property type="evidence" value="ECO:0007669"/>
    <property type="project" value="TreeGrafter"/>
</dbReference>
<evidence type="ECO:0000256" key="7">
    <source>
        <dbReference type="RuleBase" id="RU000688"/>
    </source>
</evidence>
<dbReference type="PANTHER" id="PTHR24241">
    <property type="entry name" value="NEUROPEPTIDE RECEPTOR-RELATED G-PROTEIN COUPLED RECEPTOR"/>
    <property type="match status" value="1"/>
</dbReference>
<evidence type="ECO:0000256" key="4">
    <source>
        <dbReference type="ARBA" id="ARBA00022989"/>
    </source>
</evidence>
<evidence type="ECO:0000256" key="8">
    <source>
        <dbReference type="SAM" id="MobiDB-lite"/>
    </source>
</evidence>
<dbReference type="InterPro" id="IPR017452">
    <property type="entry name" value="GPCR_Rhodpsn_7TM"/>
</dbReference>
<feature type="region of interest" description="Disordered" evidence="8">
    <location>
        <begin position="436"/>
        <end position="457"/>
    </location>
</feature>
<proteinExistence type="inferred from homology"/>
<dbReference type="Proteomes" id="UP001283361">
    <property type="component" value="Unassembled WGS sequence"/>
</dbReference>
<dbReference type="PRINTS" id="PR00237">
    <property type="entry name" value="GPCRRHODOPSN"/>
</dbReference>
<name>A0AAE0YL28_9GAST</name>
<evidence type="ECO:0000259" key="10">
    <source>
        <dbReference type="PROSITE" id="PS50262"/>
    </source>
</evidence>
<dbReference type="SUPFAM" id="SSF81321">
    <property type="entry name" value="Family A G protein-coupled receptor-like"/>
    <property type="match status" value="1"/>
</dbReference>
<feature type="transmembrane region" description="Helical" evidence="9">
    <location>
        <begin position="114"/>
        <end position="143"/>
    </location>
</feature>
<comment type="caution">
    <text evidence="11">The sequence shown here is derived from an EMBL/GenBank/DDBJ whole genome shotgun (WGS) entry which is preliminary data.</text>
</comment>
<keyword evidence="3 7" id="KW-0812">Transmembrane</keyword>
<keyword evidence="7" id="KW-0807">Transducer</keyword>
<keyword evidence="6 7" id="KW-0675">Receptor</keyword>
<evidence type="ECO:0000256" key="9">
    <source>
        <dbReference type="SAM" id="Phobius"/>
    </source>
</evidence>
<dbReference type="GO" id="GO:0042277">
    <property type="term" value="F:peptide binding"/>
    <property type="evidence" value="ECO:0007669"/>
    <property type="project" value="TreeGrafter"/>
</dbReference>
<keyword evidence="7" id="KW-0297">G-protein coupled receptor</keyword>
<feature type="region of interest" description="Disordered" evidence="8">
    <location>
        <begin position="586"/>
        <end position="614"/>
    </location>
</feature>
<evidence type="ECO:0000256" key="3">
    <source>
        <dbReference type="ARBA" id="ARBA00022692"/>
    </source>
</evidence>
<dbReference type="GO" id="GO:0004930">
    <property type="term" value="F:G protein-coupled receptor activity"/>
    <property type="evidence" value="ECO:0007669"/>
    <property type="project" value="UniProtKB-KW"/>
</dbReference>
<evidence type="ECO:0000256" key="1">
    <source>
        <dbReference type="ARBA" id="ARBA00004651"/>
    </source>
</evidence>
<dbReference type="CDD" id="cd00637">
    <property type="entry name" value="7tm_classA_rhodopsin-like"/>
    <property type="match status" value="2"/>
</dbReference>
<keyword evidence="4 9" id="KW-1133">Transmembrane helix</keyword>
<feature type="compositionally biased region" description="Basic and acidic residues" evidence="8">
    <location>
        <begin position="694"/>
        <end position="711"/>
    </location>
</feature>
<dbReference type="GO" id="GO:0005886">
    <property type="term" value="C:plasma membrane"/>
    <property type="evidence" value="ECO:0007669"/>
    <property type="project" value="UniProtKB-SubCell"/>
</dbReference>
<dbReference type="AlphaFoldDB" id="A0AAE0YL28"/>
<dbReference type="PROSITE" id="PS50262">
    <property type="entry name" value="G_PROTEIN_RECEP_F1_2"/>
    <property type="match status" value="1"/>
</dbReference>
<sequence length="893" mass="99395">MDLWRHNTSAVNSSGMNGDTENWSQNFTFRDIITSDLFLPDVDPAESLDLEDSLVTPLVPGAEGNNAGGFTCNTSGICSRLNNSSLFVLTDQTHVVESSTRTFTDSDLWEENDYFALLNIPAMVFIGTLMVFGIVGNLLVVYVYGFKFKPSTQHFLIVCLACLDLLMACIAMPTDIADLRFHHTFSSLAACKLLRFITMFSSTSSSFTLVTIAWDRHKRVTRPLTRQMTLRDAKIWECVNLVAACFFSWPLLVITGLRTSETRVHGLFGTDCSFSDSFHGTVWPLLYNSILGLGFTIMVVVLGTLYYQIWKRAKRHRIYMAKRMDRGPCSTTSAIDEAEGRATGRNYGTTRIGKSPLSQDCMNVNNVNVNRATIQYSQPISKKENEPLCRTRDTNFNKAAIPNCPQESPFTSKCEVRTNQGAAIDPLQAFPERLVDPKPENLSLPTNQEDKAHPVTQGNNLEFSLSRKEKTSTLNQQQHDIPVFSGGVQDLSRHHMRSGSVISEHSFTEDRKNIVRPTISSNSFQITDESKCLLSKSQSLASLPKVFTRPKSPNSRRVSLPYISSSKTLRDSDKHRASQTFTTSVQRASNGVGTNEEFRTSFHSNSEGSSHAKCRNQREGRYFDELKIDMGYFFTLGQDLLGPFETDSDISQINVSPADGPASNSVNNAGDPGPEGKGNDSLTTHAIKDSPVNDSREGSQPEHSCTSDKNDSSGNACAQADTDNTNLNVVYLKNSSKIDISSFSSTAGKPINQRPLPCQSPTLLTEDGGHERFLSINFVSSGCMPASSLTKQNGNFKRRSRSIDKTTIVAFAVSIVFVVSFLPYLTLMFVRAFVEDFDYRLQEGVLWLYSCFLKFYLLNSAANPLLYGWLNERFRTEGKLLLCCGQRTKRVQE</sequence>
<dbReference type="PROSITE" id="PS00237">
    <property type="entry name" value="G_PROTEIN_RECEP_F1_1"/>
    <property type="match status" value="1"/>
</dbReference>
<organism evidence="11 12">
    <name type="scientific">Elysia crispata</name>
    <name type="common">lettuce slug</name>
    <dbReference type="NCBI Taxonomy" id="231223"/>
    <lineage>
        <taxon>Eukaryota</taxon>
        <taxon>Metazoa</taxon>
        <taxon>Spiralia</taxon>
        <taxon>Lophotrochozoa</taxon>
        <taxon>Mollusca</taxon>
        <taxon>Gastropoda</taxon>
        <taxon>Heterobranchia</taxon>
        <taxon>Euthyneura</taxon>
        <taxon>Panpulmonata</taxon>
        <taxon>Sacoglossa</taxon>
        <taxon>Placobranchoidea</taxon>
        <taxon>Plakobranchidae</taxon>
        <taxon>Elysia</taxon>
    </lineage>
</organism>
<feature type="domain" description="G-protein coupled receptors family 1 profile" evidence="10">
    <location>
        <begin position="136"/>
        <end position="867"/>
    </location>
</feature>
<feature type="transmembrane region" description="Helical" evidence="9">
    <location>
        <begin position="808"/>
        <end position="834"/>
    </location>
</feature>
<comment type="similarity">
    <text evidence="7">Belongs to the G-protein coupled receptor 1 family.</text>
</comment>
<evidence type="ECO:0000256" key="6">
    <source>
        <dbReference type="ARBA" id="ARBA00023170"/>
    </source>
</evidence>
<comment type="subcellular location">
    <subcellularLocation>
        <location evidence="1">Cell membrane</location>
        <topology evidence="1">Multi-pass membrane protein</topology>
    </subcellularLocation>
</comment>
<evidence type="ECO:0000313" key="12">
    <source>
        <dbReference type="Proteomes" id="UP001283361"/>
    </source>
</evidence>
<feature type="transmembrane region" description="Helical" evidence="9">
    <location>
        <begin position="846"/>
        <end position="870"/>
    </location>
</feature>
<dbReference type="Gene3D" id="1.20.1070.10">
    <property type="entry name" value="Rhodopsin 7-helix transmembrane proteins"/>
    <property type="match status" value="2"/>
</dbReference>
<dbReference type="Pfam" id="PF00001">
    <property type="entry name" value="7tm_1"/>
    <property type="match status" value="2"/>
</dbReference>
<dbReference type="EMBL" id="JAWDGP010005925">
    <property type="protein sequence ID" value="KAK3749811.1"/>
    <property type="molecule type" value="Genomic_DNA"/>
</dbReference>
<feature type="transmembrane region" description="Helical" evidence="9">
    <location>
        <begin position="155"/>
        <end position="173"/>
    </location>
</feature>
<accession>A0AAE0YL28</accession>
<feature type="transmembrane region" description="Helical" evidence="9">
    <location>
        <begin position="285"/>
        <end position="307"/>
    </location>
</feature>
<feature type="transmembrane region" description="Helical" evidence="9">
    <location>
        <begin position="193"/>
        <end position="214"/>
    </location>
</feature>
<protein>
    <recommendedName>
        <fullName evidence="10">G-protein coupled receptors family 1 profile domain-containing protein</fullName>
    </recommendedName>
</protein>
<keyword evidence="2" id="KW-1003">Cell membrane</keyword>
<dbReference type="InterPro" id="IPR000276">
    <property type="entry name" value="GPCR_Rhodpsn"/>
</dbReference>
<gene>
    <name evidence="11" type="ORF">RRG08_063094</name>
</gene>
<evidence type="ECO:0000256" key="5">
    <source>
        <dbReference type="ARBA" id="ARBA00023136"/>
    </source>
</evidence>
<keyword evidence="12" id="KW-1185">Reference proteome</keyword>
<dbReference type="PANTHER" id="PTHR24241:SF76">
    <property type="entry name" value="NEUROPEPTIDE SIFAMIDE RECEPTOR"/>
    <property type="match status" value="1"/>
</dbReference>
<reference evidence="11" key="1">
    <citation type="journal article" date="2023" name="G3 (Bethesda)">
        <title>A reference genome for the long-term kleptoplast-retaining sea slug Elysia crispata morphotype clarki.</title>
        <authorList>
            <person name="Eastman K.E."/>
            <person name="Pendleton A.L."/>
            <person name="Shaikh M.A."/>
            <person name="Suttiyut T."/>
            <person name="Ogas R."/>
            <person name="Tomko P."/>
            <person name="Gavelis G."/>
            <person name="Widhalm J.R."/>
            <person name="Wisecaver J.H."/>
        </authorList>
    </citation>
    <scope>NUCLEOTIDE SEQUENCE</scope>
    <source>
        <strain evidence="11">ECLA1</strain>
    </source>
</reference>
<evidence type="ECO:0000313" key="11">
    <source>
        <dbReference type="EMBL" id="KAK3749811.1"/>
    </source>
</evidence>
<feature type="transmembrane region" description="Helical" evidence="9">
    <location>
        <begin position="235"/>
        <end position="257"/>
    </location>
</feature>
<evidence type="ECO:0000256" key="2">
    <source>
        <dbReference type="ARBA" id="ARBA00022475"/>
    </source>
</evidence>